<dbReference type="RefSeq" id="WP_122189160.1">
    <property type="nucleotide sequence ID" value="NZ_RFFH01000007.1"/>
</dbReference>
<accession>A0A3M2L0F4</accession>
<dbReference type="InterPro" id="IPR012338">
    <property type="entry name" value="Beta-lactam/transpept-like"/>
</dbReference>
<dbReference type="InterPro" id="IPR023650">
    <property type="entry name" value="Beta-lactam_class-A_AS"/>
</dbReference>
<organism evidence="3 4">
    <name type="scientific">Nocardia stercoris</name>
    <dbReference type="NCBI Taxonomy" id="2483361"/>
    <lineage>
        <taxon>Bacteria</taxon>
        <taxon>Bacillati</taxon>
        <taxon>Actinomycetota</taxon>
        <taxon>Actinomycetes</taxon>
        <taxon>Mycobacteriales</taxon>
        <taxon>Nocardiaceae</taxon>
        <taxon>Nocardia</taxon>
    </lineage>
</organism>
<dbReference type="AlphaFoldDB" id="A0A3M2L0F4"/>
<sequence>MRTFPRTGTVARPLLAVALAGSLSAAVACGDRDVSGATQSARIDTTELQRDADAIRDIGVTGVQVRLVNADGGNAVVTSGVADIAGRTPVPGEGYFRMASVTKTFTAAVVLQLVGDGKLALDDTVEKWLPGTIRGNGNDGTKITVRQLLNHTSGLPDALDMGSRLPTRDAYRQHADDVEAPEDLVAAAIRREPDFAPGTGWNYDNTGYLLLGMIIHKVTGRQWYEEVESRIIEPLGLKGTSYPGGTTTIPTPHADAYIQWPTGGLTDTTENRLAELVGPAGALTTTTADLNTFFRALLGGKLLRAEQLAEMKQTVDTSDAIRAVWPGARYGLGLFSVELSCGGRYWMHGGDNAGYKTRDGVTDDGTRSVVVSMSTMFLDDTRRPADQERAALALVDHALCGNK</sequence>
<gene>
    <name evidence="3" type="ORF">EBN03_17660</name>
</gene>
<proteinExistence type="predicted"/>
<reference evidence="3 4" key="1">
    <citation type="submission" date="2018-10" db="EMBL/GenBank/DDBJ databases">
        <title>Isolation from cow dung.</title>
        <authorList>
            <person name="Ling L."/>
        </authorList>
    </citation>
    <scope>NUCLEOTIDE SEQUENCE [LARGE SCALE GENOMIC DNA]</scope>
    <source>
        <strain evidence="3 4">NEAU-LL90</strain>
    </source>
</reference>
<keyword evidence="1" id="KW-0732">Signal</keyword>
<dbReference type="Proteomes" id="UP000279275">
    <property type="component" value="Unassembled WGS sequence"/>
</dbReference>
<evidence type="ECO:0000313" key="3">
    <source>
        <dbReference type="EMBL" id="RMI31209.1"/>
    </source>
</evidence>
<dbReference type="PANTHER" id="PTHR46825">
    <property type="entry name" value="D-ALANYL-D-ALANINE-CARBOXYPEPTIDASE/ENDOPEPTIDASE AMPH"/>
    <property type="match status" value="1"/>
</dbReference>
<dbReference type="Pfam" id="PF00144">
    <property type="entry name" value="Beta-lactamase"/>
    <property type="match status" value="1"/>
</dbReference>
<protein>
    <submittedName>
        <fullName evidence="3">Class A beta-lactamase-related serine hydrolase</fullName>
    </submittedName>
</protein>
<keyword evidence="4" id="KW-1185">Reference proteome</keyword>
<feature type="domain" description="Beta-lactamase-related" evidence="2">
    <location>
        <begin position="68"/>
        <end position="390"/>
    </location>
</feature>
<dbReference type="InterPro" id="IPR001466">
    <property type="entry name" value="Beta-lactam-related"/>
</dbReference>
<name>A0A3M2L0F4_9NOCA</name>
<dbReference type="PANTHER" id="PTHR46825:SF7">
    <property type="entry name" value="D-ALANYL-D-ALANINE CARBOXYPEPTIDASE"/>
    <property type="match status" value="1"/>
</dbReference>
<feature type="chain" id="PRO_5038552792" evidence="1">
    <location>
        <begin position="29"/>
        <end position="403"/>
    </location>
</feature>
<feature type="signal peptide" evidence="1">
    <location>
        <begin position="1"/>
        <end position="28"/>
    </location>
</feature>
<keyword evidence="3" id="KW-0378">Hydrolase</keyword>
<dbReference type="EMBL" id="RFFH01000007">
    <property type="protein sequence ID" value="RMI31209.1"/>
    <property type="molecule type" value="Genomic_DNA"/>
</dbReference>
<evidence type="ECO:0000256" key="1">
    <source>
        <dbReference type="SAM" id="SignalP"/>
    </source>
</evidence>
<dbReference type="GO" id="GO:0016787">
    <property type="term" value="F:hydrolase activity"/>
    <property type="evidence" value="ECO:0007669"/>
    <property type="project" value="UniProtKB-KW"/>
</dbReference>
<dbReference type="PROSITE" id="PS00146">
    <property type="entry name" value="BETA_LACTAMASE_A"/>
    <property type="match status" value="1"/>
</dbReference>
<dbReference type="PROSITE" id="PS51257">
    <property type="entry name" value="PROKAR_LIPOPROTEIN"/>
    <property type="match status" value="1"/>
</dbReference>
<evidence type="ECO:0000259" key="2">
    <source>
        <dbReference type="Pfam" id="PF00144"/>
    </source>
</evidence>
<dbReference type="OrthoDB" id="3174977at2"/>
<dbReference type="InterPro" id="IPR050491">
    <property type="entry name" value="AmpC-like"/>
</dbReference>
<evidence type="ECO:0000313" key="4">
    <source>
        <dbReference type="Proteomes" id="UP000279275"/>
    </source>
</evidence>
<dbReference type="SUPFAM" id="SSF56601">
    <property type="entry name" value="beta-lactamase/transpeptidase-like"/>
    <property type="match status" value="1"/>
</dbReference>
<comment type="caution">
    <text evidence="3">The sequence shown here is derived from an EMBL/GenBank/DDBJ whole genome shotgun (WGS) entry which is preliminary data.</text>
</comment>
<dbReference type="Gene3D" id="3.40.710.10">
    <property type="entry name" value="DD-peptidase/beta-lactamase superfamily"/>
    <property type="match status" value="1"/>
</dbReference>